<evidence type="ECO:0000313" key="3">
    <source>
        <dbReference type="EMBL" id="MFC3963783.1"/>
    </source>
</evidence>
<comment type="caution">
    <text evidence="3">The sequence shown here is derived from an EMBL/GenBank/DDBJ whole genome shotgun (WGS) entry which is preliminary data.</text>
</comment>
<evidence type="ECO:0000256" key="1">
    <source>
        <dbReference type="SAM" id="Phobius"/>
    </source>
</evidence>
<feature type="transmembrane region" description="Helical" evidence="1">
    <location>
        <begin position="28"/>
        <end position="55"/>
    </location>
</feature>
<dbReference type="InterPro" id="IPR007560">
    <property type="entry name" value="Restrct_endonuc_IV_Mrr"/>
</dbReference>
<keyword evidence="1" id="KW-0812">Transmembrane</keyword>
<reference evidence="4" key="1">
    <citation type="journal article" date="2019" name="Int. J. Syst. Evol. Microbiol.">
        <title>The Global Catalogue of Microorganisms (GCM) 10K type strain sequencing project: providing services to taxonomists for standard genome sequencing and annotation.</title>
        <authorList>
            <consortium name="The Broad Institute Genomics Platform"/>
            <consortium name="The Broad Institute Genome Sequencing Center for Infectious Disease"/>
            <person name="Wu L."/>
            <person name="Ma J."/>
        </authorList>
    </citation>
    <scope>NUCLEOTIDE SEQUENCE [LARGE SCALE GENOMIC DNA]</scope>
    <source>
        <strain evidence="4">CGMCC 4.7330</strain>
    </source>
</reference>
<dbReference type="InterPro" id="IPR011335">
    <property type="entry name" value="Restrct_endonuc-II-like"/>
</dbReference>
<evidence type="ECO:0000259" key="2">
    <source>
        <dbReference type="Pfam" id="PF04471"/>
    </source>
</evidence>
<keyword evidence="3" id="KW-0378">Hydrolase</keyword>
<keyword evidence="1" id="KW-1133">Transmembrane helix</keyword>
<keyword evidence="1" id="KW-0472">Membrane</keyword>
<dbReference type="PANTHER" id="PTHR30015">
    <property type="entry name" value="MRR RESTRICTION SYSTEM PROTEIN"/>
    <property type="match status" value="1"/>
</dbReference>
<dbReference type="Pfam" id="PF04471">
    <property type="entry name" value="Mrr_cat"/>
    <property type="match status" value="1"/>
</dbReference>
<organism evidence="3 4">
    <name type="scientific">Nocardia jiangsuensis</name>
    <dbReference type="NCBI Taxonomy" id="1691563"/>
    <lineage>
        <taxon>Bacteria</taxon>
        <taxon>Bacillati</taxon>
        <taxon>Actinomycetota</taxon>
        <taxon>Actinomycetes</taxon>
        <taxon>Mycobacteriales</taxon>
        <taxon>Nocardiaceae</taxon>
        <taxon>Nocardia</taxon>
    </lineage>
</organism>
<keyword evidence="4" id="KW-1185">Reference proteome</keyword>
<keyword evidence="3" id="KW-0255">Endonuclease</keyword>
<dbReference type="Proteomes" id="UP001595696">
    <property type="component" value="Unassembled WGS sequence"/>
</dbReference>
<dbReference type="GO" id="GO:0004519">
    <property type="term" value="F:endonuclease activity"/>
    <property type="evidence" value="ECO:0007669"/>
    <property type="project" value="UniProtKB-KW"/>
</dbReference>
<dbReference type="EMBL" id="JBHSAX010000014">
    <property type="protein sequence ID" value="MFC3963783.1"/>
    <property type="molecule type" value="Genomic_DNA"/>
</dbReference>
<dbReference type="PANTHER" id="PTHR30015:SF6">
    <property type="entry name" value="SLL1429 PROTEIN"/>
    <property type="match status" value="1"/>
</dbReference>
<protein>
    <submittedName>
        <fullName evidence="3">Restriction endonuclease</fullName>
    </submittedName>
</protein>
<accession>A0ABV8DV51</accession>
<keyword evidence="3" id="KW-0540">Nuclease</keyword>
<proteinExistence type="predicted"/>
<sequence>MNGAVSAVVALVLLAVLAAPVWRWISANAVLVAAVALLLVGAVIAVSMWWSGLAARRRLRRERRIRAALTFAEMSAGQFEHALADLCRRDGCSRVAVVGGAGDLGADVLARAPDGRRIVLQAKRYRVDNWVSGPDLQKFGGTCFAVHGADVAAVVTTAGGFRKQAREYAAHMGIVLVDNHELTAWQTGEGPPPWE</sequence>
<dbReference type="InterPro" id="IPR052906">
    <property type="entry name" value="Type_IV_Methyl-Rstrct_Enzyme"/>
</dbReference>
<feature type="domain" description="Restriction endonuclease type IV Mrr" evidence="2">
    <location>
        <begin position="72"/>
        <end position="185"/>
    </location>
</feature>
<name>A0ABV8DV51_9NOCA</name>
<gene>
    <name evidence="3" type="ORF">ACFO0B_17465</name>
</gene>
<dbReference type="Gene3D" id="3.40.1350.10">
    <property type="match status" value="1"/>
</dbReference>
<evidence type="ECO:0000313" key="4">
    <source>
        <dbReference type="Proteomes" id="UP001595696"/>
    </source>
</evidence>
<dbReference type="InterPro" id="IPR011856">
    <property type="entry name" value="tRNA_endonuc-like_dom_sf"/>
</dbReference>
<dbReference type="SUPFAM" id="SSF52980">
    <property type="entry name" value="Restriction endonuclease-like"/>
    <property type="match status" value="1"/>
</dbReference>
<dbReference type="RefSeq" id="WP_378613523.1">
    <property type="nucleotide sequence ID" value="NZ_JBHSAX010000014.1"/>
</dbReference>